<reference evidence="1 2" key="1">
    <citation type="journal article" date="2008" name="Nature">
        <title>The genome of the model beetle and pest Tribolium castaneum.</title>
        <authorList>
            <consortium name="Tribolium Genome Sequencing Consortium"/>
            <person name="Richards S."/>
            <person name="Gibbs R.A."/>
            <person name="Weinstock G.M."/>
            <person name="Brown S.J."/>
            <person name="Denell R."/>
            <person name="Beeman R.W."/>
            <person name="Gibbs R."/>
            <person name="Beeman R.W."/>
            <person name="Brown S.J."/>
            <person name="Bucher G."/>
            <person name="Friedrich M."/>
            <person name="Grimmelikhuijzen C.J."/>
            <person name="Klingler M."/>
            <person name="Lorenzen M."/>
            <person name="Richards S."/>
            <person name="Roth S."/>
            <person name="Schroder R."/>
            <person name="Tautz D."/>
            <person name="Zdobnov E.M."/>
            <person name="Muzny D."/>
            <person name="Gibbs R.A."/>
            <person name="Weinstock G.M."/>
            <person name="Attaway T."/>
            <person name="Bell S."/>
            <person name="Buhay C.J."/>
            <person name="Chandrabose M.N."/>
            <person name="Chavez D."/>
            <person name="Clerk-Blankenburg K.P."/>
            <person name="Cree A."/>
            <person name="Dao M."/>
            <person name="Davis C."/>
            <person name="Chacko J."/>
            <person name="Dinh H."/>
            <person name="Dugan-Rocha S."/>
            <person name="Fowler G."/>
            <person name="Garner T.T."/>
            <person name="Garnes J."/>
            <person name="Gnirke A."/>
            <person name="Hawes A."/>
            <person name="Hernandez J."/>
            <person name="Hines S."/>
            <person name="Holder M."/>
            <person name="Hume J."/>
            <person name="Jhangiani S.N."/>
            <person name="Joshi V."/>
            <person name="Khan Z.M."/>
            <person name="Jackson L."/>
            <person name="Kovar C."/>
            <person name="Kowis A."/>
            <person name="Lee S."/>
            <person name="Lewis L.R."/>
            <person name="Margolis J."/>
            <person name="Morgan M."/>
            <person name="Nazareth L.V."/>
            <person name="Nguyen N."/>
            <person name="Okwuonu G."/>
            <person name="Parker D."/>
            <person name="Richards S."/>
            <person name="Ruiz S.J."/>
            <person name="Santibanez J."/>
            <person name="Savard J."/>
            <person name="Scherer S.E."/>
            <person name="Schneider B."/>
            <person name="Sodergren E."/>
            <person name="Tautz D."/>
            <person name="Vattahil S."/>
            <person name="Villasana D."/>
            <person name="White C.S."/>
            <person name="Wright R."/>
            <person name="Park Y."/>
            <person name="Beeman R.W."/>
            <person name="Lord J."/>
            <person name="Oppert B."/>
            <person name="Lorenzen M."/>
            <person name="Brown S."/>
            <person name="Wang L."/>
            <person name="Savard J."/>
            <person name="Tautz D."/>
            <person name="Richards S."/>
            <person name="Weinstock G."/>
            <person name="Gibbs R.A."/>
            <person name="Liu Y."/>
            <person name="Worley K."/>
            <person name="Weinstock G."/>
            <person name="Elsik C.G."/>
            <person name="Reese J.T."/>
            <person name="Elhaik E."/>
            <person name="Landan G."/>
            <person name="Graur D."/>
            <person name="Arensburger P."/>
            <person name="Atkinson P."/>
            <person name="Beeman R.W."/>
            <person name="Beidler J."/>
            <person name="Brown S.J."/>
            <person name="Demuth J.P."/>
            <person name="Drury D.W."/>
            <person name="Du Y.Z."/>
            <person name="Fujiwara H."/>
            <person name="Lorenzen M."/>
            <person name="Maselli V."/>
            <person name="Osanai M."/>
            <person name="Park Y."/>
            <person name="Robertson H.M."/>
            <person name="Tu Z."/>
            <person name="Wang J.J."/>
            <person name="Wang S."/>
            <person name="Richards S."/>
            <person name="Song H."/>
            <person name="Zhang L."/>
            <person name="Sodergren E."/>
            <person name="Werner D."/>
            <person name="Stanke M."/>
            <person name="Morgenstern B."/>
            <person name="Solovyev V."/>
            <person name="Kosarev P."/>
            <person name="Brown G."/>
            <person name="Chen H.C."/>
            <person name="Ermolaeva O."/>
            <person name="Hlavina W."/>
            <person name="Kapustin Y."/>
            <person name="Kiryutin B."/>
            <person name="Kitts P."/>
            <person name="Maglott D."/>
            <person name="Pruitt K."/>
            <person name="Sapojnikov V."/>
            <person name="Souvorov A."/>
            <person name="Mackey A.J."/>
            <person name="Waterhouse R.M."/>
            <person name="Wyder S."/>
            <person name="Zdobnov E.M."/>
            <person name="Zdobnov E.M."/>
            <person name="Wyder S."/>
            <person name="Kriventseva E.V."/>
            <person name="Kadowaki T."/>
            <person name="Bork P."/>
            <person name="Aranda M."/>
            <person name="Bao R."/>
            <person name="Beermann A."/>
            <person name="Berns N."/>
            <person name="Bolognesi R."/>
            <person name="Bonneton F."/>
            <person name="Bopp D."/>
            <person name="Brown S.J."/>
            <person name="Bucher G."/>
            <person name="Butts T."/>
            <person name="Chaumot A."/>
            <person name="Denell R.E."/>
            <person name="Ferrier D.E."/>
            <person name="Friedrich M."/>
            <person name="Gordon C.M."/>
            <person name="Jindra M."/>
            <person name="Klingler M."/>
            <person name="Lan Q."/>
            <person name="Lattorff H.M."/>
            <person name="Laudet V."/>
            <person name="von Levetsow C."/>
            <person name="Liu Z."/>
            <person name="Lutz R."/>
            <person name="Lynch J.A."/>
            <person name="da Fonseca R.N."/>
            <person name="Posnien N."/>
            <person name="Reuter R."/>
            <person name="Roth S."/>
            <person name="Savard J."/>
            <person name="Schinko J.B."/>
            <person name="Schmitt C."/>
            <person name="Schoppmeier M."/>
            <person name="Schroder R."/>
            <person name="Shippy T.D."/>
            <person name="Simonnet F."/>
            <person name="Marques-Souza H."/>
            <person name="Tautz D."/>
            <person name="Tomoyasu Y."/>
            <person name="Trauner J."/>
            <person name="Van der Zee M."/>
            <person name="Vervoort M."/>
            <person name="Wittkopp N."/>
            <person name="Wimmer E.A."/>
            <person name="Yang X."/>
            <person name="Jones A.K."/>
            <person name="Sattelle D.B."/>
            <person name="Ebert P.R."/>
            <person name="Nelson D."/>
            <person name="Scott J.G."/>
            <person name="Beeman R.W."/>
            <person name="Muthukrishnan S."/>
            <person name="Kramer K.J."/>
            <person name="Arakane Y."/>
            <person name="Beeman R.W."/>
            <person name="Zhu Q."/>
            <person name="Hogenkamp D."/>
            <person name="Dixit R."/>
            <person name="Oppert B."/>
            <person name="Jiang H."/>
            <person name="Zou Z."/>
            <person name="Marshall J."/>
            <person name="Elpidina E."/>
            <person name="Vinokurov K."/>
            <person name="Oppert C."/>
            <person name="Zou Z."/>
            <person name="Evans J."/>
            <person name="Lu Z."/>
            <person name="Zhao P."/>
            <person name="Sumathipala N."/>
            <person name="Altincicek B."/>
            <person name="Vilcinskas A."/>
            <person name="Williams M."/>
            <person name="Hultmark D."/>
            <person name="Hetru C."/>
            <person name="Jiang H."/>
            <person name="Grimmelikhuijzen C.J."/>
            <person name="Hauser F."/>
            <person name="Cazzamali G."/>
            <person name="Williamson M."/>
            <person name="Park Y."/>
            <person name="Li B."/>
            <person name="Tanaka Y."/>
            <person name="Predel R."/>
            <person name="Neupert S."/>
            <person name="Schachtner J."/>
            <person name="Verleyen P."/>
            <person name="Raible F."/>
            <person name="Bork P."/>
            <person name="Friedrich M."/>
            <person name="Walden K.K."/>
            <person name="Robertson H.M."/>
            <person name="Angeli S."/>
            <person name="Foret S."/>
            <person name="Bucher G."/>
            <person name="Schuetz S."/>
            <person name="Maleszka R."/>
            <person name="Wimmer E.A."/>
            <person name="Beeman R.W."/>
            <person name="Lorenzen M."/>
            <person name="Tomoyasu Y."/>
            <person name="Miller S.C."/>
            <person name="Grossmann D."/>
            <person name="Bucher G."/>
        </authorList>
    </citation>
    <scope>NUCLEOTIDE SEQUENCE [LARGE SCALE GENOMIC DNA]</scope>
    <source>
        <strain evidence="1 2">Georgia GA2</strain>
    </source>
</reference>
<reference evidence="1 2" key="2">
    <citation type="journal article" date="2010" name="Nucleic Acids Res.">
        <title>BeetleBase in 2010: revisions to provide comprehensive genomic information for Tribolium castaneum.</title>
        <authorList>
            <person name="Kim H.S."/>
            <person name="Murphy T."/>
            <person name="Xia J."/>
            <person name="Caragea D."/>
            <person name="Park Y."/>
            <person name="Beeman R.W."/>
            <person name="Lorenzen M.D."/>
            <person name="Butcher S."/>
            <person name="Manak J.R."/>
            <person name="Brown S.J."/>
        </authorList>
    </citation>
    <scope>GENOME REANNOTATION</scope>
    <source>
        <strain evidence="1 2">Georgia GA2</strain>
    </source>
</reference>
<dbReference type="PhylomeDB" id="D6WS76"/>
<evidence type="ECO:0000313" key="2">
    <source>
        <dbReference type="Proteomes" id="UP000007266"/>
    </source>
</evidence>
<sequence>MMLMIALDEMLAAGQKERALAIEAGEIDKDGVPYITVVVDGGGESGGGGPVPGKELAAGYMKGV</sequence>
<organism evidence="1 2">
    <name type="scientific">Tribolium castaneum</name>
    <name type="common">Red flour beetle</name>
    <dbReference type="NCBI Taxonomy" id="7070"/>
    <lineage>
        <taxon>Eukaryota</taxon>
        <taxon>Metazoa</taxon>
        <taxon>Ecdysozoa</taxon>
        <taxon>Arthropoda</taxon>
        <taxon>Hexapoda</taxon>
        <taxon>Insecta</taxon>
        <taxon>Pterygota</taxon>
        <taxon>Neoptera</taxon>
        <taxon>Endopterygota</taxon>
        <taxon>Coleoptera</taxon>
        <taxon>Polyphaga</taxon>
        <taxon>Cucujiformia</taxon>
        <taxon>Tenebrionidae</taxon>
        <taxon>Tenebrionidae incertae sedis</taxon>
        <taxon>Tribolium</taxon>
    </lineage>
</organism>
<gene>
    <name evidence="1" type="primary">GLEAN_10084</name>
    <name evidence="1" type="ORF">TcasGA2_TC010084</name>
</gene>
<dbReference type="Proteomes" id="UP000007266">
    <property type="component" value="Linkage group 7"/>
</dbReference>
<dbReference type="EMBL" id="KQ971354">
    <property type="protein sequence ID" value="EFA07094.1"/>
    <property type="molecule type" value="Genomic_DNA"/>
</dbReference>
<accession>D6WS76</accession>
<dbReference type="HOGENOM" id="CLU_2870498_0_0_1"/>
<protein>
    <submittedName>
        <fullName evidence="1">Uncharacterized protein</fullName>
    </submittedName>
</protein>
<name>D6WS76_TRICA</name>
<evidence type="ECO:0000313" key="1">
    <source>
        <dbReference type="EMBL" id="EFA07094.1"/>
    </source>
</evidence>
<proteinExistence type="predicted"/>
<dbReference type="AlphaFoldDB" id="D6WS76"/>
<keyword evidence="2" id="KW-1185">Reference proteome</keyword>
<dbReference type="InParanoid" id="D6WS76"/>